<keyword evidence="3" id="KW-1185">Reference proteome</keyword>
<reference evidence="2 3" key="1">
    <citation type="submission" date="2018-03" db="EMBL/GenBank/DDBJ databases">
        <title>Adhaeribacter sp. HMF7605 Genome sequencing and assembly.</title>
        <authorList>
            <person name="Kang H."/>
            <person name="Kang J."/>
            <person name="Cha I."/>
            <person name="Kim H."/>
            <person name="Joh K."/>
        </authorList>
    </citation>
    <scope>NUCLEOTIDE SEQUENCE [LARGE SCALE GENOMIC DNA]</scope>
    <source>
        <strain evidence="2 3">HMF7605</strain>
    </source>
</reference>
<dbReference type="EMBL" id="PYFT01000001">
    <property type="protein sequence ID" value="PSR56384.1"/>
    <property type="molecule type" value="Genomic_DNA"/>
</dbReference>
<organism evidence="2 3">
    <name type="scientific">Adhaeribacter arboris</name>
    <dbReference type="NCBI Taxonomy" id="2072846"/>
    <lineage>
        <taxon>Bacteria</taxon>
        <taxon>Pseudomonadati</taxon>
        <taxon>Bacteroidota</taxon>
        <taxon>Cytophagia</taxon>
        <taxon>Cytophagales</taxon>
        <taxon>Hymenobacteraceae</taxon>
        <taxon>Adhaeribacter</taxon>
    </lineage>
</organism>
<dbReference type="InterPro" id="IPR023875">
    <property type="entry name" value="DNA_repair_put"/>
</dbReference>
<dbReference type="AlphaFoldDB" id="A0A2T2YLK2"/>
<dbReference type="Pfam" id="PF13566">
    <property type="entry name" value="DUF4130"/>
    <property type="match status" value="1"/>
</dbReference>
<protein>
    <submittedName>
        <fullName evidence="2">DNA metabolism protein</fullName>
    </submittedName>
</protein>
<feature type="domain" description="DUF4130" evidence="1">
    <location>
        <begin position="83"/>
        <end position="251"/>
    </location>
</feature>
<dbReference type="Proteomes" id="UP000240357">
    <property type="component" value="Unassembled WGS sequence"/>
</dbReference>
<name>A0A2T2YLK2_9BACT</name>
<dbReference type="InterPro" id="IPR025404">
    <property type="entry name" value="DUF4130"/>
</dbReference>
<evidence type="ECO:0000313" key="3">
    <source>
        <dbReference type="Proteomes" id="UP000240357"/>
    </source>
</evidence>
<gene>
    <name evidence="2" type="ORF">AHMF7605_24240</name>
</gene>
<evidence type="ECO:0000259" key="1">
    <source>
        <dbReference type="Pfam" id="PF13566"/>
    </source>
</evidence>
<accession>A0A2T2YLK2</accession>
<sequence length="261" mass="31105">MYYYSYDGTFEGLLSVIFEVYERKSWPDKIMSEQQVQPSLFATHIRVITNQEKAERVWQGLLRKISVQAGVQLYKVFLSELPAMEMIIYEYVKLALASPVNIEENFAADCIRLVAQINKQIFREAHRMEAFVRFQKTGDNLFYAGIEPDFNVLPLILKHFTQRYADQRWLIYDLKRHYGIYYNLHTAEYVQLEQVPVNRNGQLPATLLDEDEIAYQELWQTYFTSVNIPERKNKKLHLRHIPVRYWKYLSEKQPVFSRTKA</sequence>
<dbReference type="NCBIfam" id="TIGR03915">
    <property type="entry name" value="SAM_7_link_chp"/>
    <property type="match status" value="1"/>
</dbReference>
<evidence type="ECO:0000313" key="2">
    <source>
        <dbReference type="EMBL" id="PSR56384.1"/>
    </source>
</evidence>
<proteinExistence type="predicted"/>
<dbReference type="OrthoDB" id="5290748at2"/>
<dbReference type="RefSeq" id="WP_106932562.1">
    <property type="nucleotide sequence ID" value="NZ_PYFT01000001.1"/>
</dbReference>
<comment type="caution">
    <text evidence="2">The sequence shown here is derived from an EMBL/GenBank/DDBJ whole genome shotgun (WGS) entry which is preliminary data.</text>
</comment>